<evidence type="ECO:0000256" key="1">
    <source>
        <dbReference type="ARBA" id="ARBA00008791"/>
    </source>
</evidence>
<name>A0A2S0HSN2_9FLAO</name>
<evidence type="ECO:0000313" key="5">
    <source>
        <dbReference type="Proteomes" id="UP000238442"/>
    </source>
</evidence>
<gene>
    <name evidence="4" type="ORF">C5O00_00375</name>
</gene>
<evidence type="ECO:0000259" key="3">
    <source>
        <dbReference type="Pfam" id="PF00582"/>
    </source>
</evidence>
<dbReference type="PRINTS" id="PR01438">
    <property type="entry name" value="UNVRSLSTRESS"/>
</dbReference>
<dbReference type="PANTHER" id="PTHR46268:SF6">
    <property type="entry name" value="UNIVERSAL STRESS PROTEIN UP12"/>
    <property type="match status" value="1"/>
</dbReference>
<dbReference type="Pfam" id="PF00582">
    <property type="entry name" value="Usp"/>
    <property type="match status" value="1"/>
</dbReference>
<evidence type="ECO:0000256" key="2">
    <source>
        <dbReference type="SAM" id="Coils"/>
    </source>
</evidence>
<dbReference type="SUPFAM" id="SSF52402">
    <property type="entry name" value="Adenine nucleotide alpha hydrolases-like"/>
    <property type="match status" value="2"/>
</dbReference>
<dbReference type="Proteomes" id="UP000238442">
    <property type="component" value="Chromosome"/>
</dbReference>
<dbReference type="InterPro" id="IPR006015">
    <property type="entry name" value="Universal_stress_UspA"/>
</dbReference>
<dbReference type="Gene3D" id="3.40.50.12370">
    <property type="match status" value="1"/>
</dbReference>
<evidence type="ECO:0000313" key="4">
    <source>
        <dbReference type="EMBL" id="AVI49701.1"/>
    </source>
</evidence>
<sequence>MKRILLPTDFSDNALNAIRYAVQLFRNTSCEFYLLHTYTPAAYVVGSMADSYSALELQKITRQNAERSMDEVEETIRAEFNNRNHHFKKIVTFNMLVHEIEDMVADKGIDLIVMGTQGATGAQEVLLGSHTMYTIKKVKCPVIAVPSGFGYEPPKEILFPTDFRLSKVNPYLSLIREICDLQAARLNILNAYYGEPLDDEQKEMKAYLDGYFEDNAHLFHIAENTDVVGAIEKFQLKNKINLLVMIHNRHNFFENLLFKPVINQIVYHTNIPFLVIPSEERLMH</sequence>
<keyword evidence="2" id="KW-0175">Coiled coil</keyword>
<keyword evidence="5" id="KW-1185">Reference proteome</keyword>
<protein>
    <submittedName>
        <fullName evidence="4">Universal stress protein, UspA family</fullName>
    </submittedName>
</protein>
<dbReference type="PANTHER" id="PTHR46268">
    <property type="entry name" value="STRESS RESPONSE PROTEIN NHAX"/>
    <property type="match status" value="1"/>
</dbReference>
<dbReference type="RefSeq" id="WP_105213917.1">
    <property type="nucleotide sequence ID" value="NZ_CP027062.1"/>
</dbReference>
<comment type="similarity">
    <text evidence="1">Belongs to the universal stress protein A family.</text>
</comment>
<dbReference type="EMBL" id="CP027062">
    <property type="protein sequence ID" value="AVI49701.1"/>
    <property type="molecule type" value="Genomic_DNA"/>
</dbReference>
<dbReference type="KEGG" id="aue:C5O00_00375"/>
<dbReference type="InterPro" id="IPR006016">
    <property type="entry name" value="UspA"/>
</dbReference>
<accession>A0A2S0HSN2</accession>
<feature type="domain" description="UspA" evidence="3">
    <location>
        <begin position="1"/>
        <end position="146"/>
    </location>
</feature>
<organism evidence="4 5">
    <name type="scientific">Pukyongia salina</name>
    <dbReference type="NCBI Taxonomy" id="2094025"/>
    <lineage>
        <taxon>Bacteria</taxon>
        <taxon>Pseudomonadati</taxon>
        <taxon>Bacteroidota</taxon>
        <taxon>Flavobacteriia</taxon>
        <taxon>Flavobacteriales</taxon>
        <taxon>Flavobacteriaceae</taxon>
        <taxon>Pukyongia</taxon>
    </lineage>
</organism>
<proteinExistence type="inferred from homology"/>
<feature type="coiled-coil region" evidence="2">
    <location>
        <begin position="55"/>
        <end position="82"/>
    </location>
</feature>
<dbReference type="OrthoDB" id="9788959at2"/>
<reference evidence="4 5" key="1">
    <citation type="submission" date="2018-02" db="EMBL/GenBank/DDBJ databases">
        <title>Genomic analysis of the strain RR4-38 isolated from a seawater recirculating aquaculture system.</title>
        <authorList>
            <person name="Kim Y.-S."/>
            <person name="Jang Y.H."/>
            <person name="Kim K.-H."/>
        </authorList>
    </citation>
    <scope>NUCLEOTIDE SEQUENCE [LARGE SCALE GENOMIC DNA]</scope>
    <source>
        <strain evidence="4 5">RR4-38</strain>
    </source>
</reference>
<dbReference type="CDD" id="cd00293">
    <property type="entry name" value="USP-like"/>
    <property type="match status" value="1"/>
</dbReference>
<dbReference type="AlphaFoldDB" id="A0A2S0HSN2"/>